<organism evidence="1 2">
    <name type="scientific">Durusdinium trenchii</name>
    <dbReference type="NCBI Taxonomy" id="1381693"/>
    <lineage>
        <taxon>Eukaryota</taxon>
        <taxon>Sar</taxon>
        <taxon>Alveolata</taxon>
        <taxon>Dinophyceae</taxon>
        <taxon>Suessiales</taxon>
        <taxon>Symbiodiniaceae</taxon>
        <taxon>Durusdinium</taxon>
    </lineage>
</organism>
<evidence type="ECO:0000313" key="2">
    <source>
        <dbReference type="Proteomes" id="UP001642464"/>
    </source>
</evidence>
<feature type="non-terminal residue" evidence="1">
    <location>
        <position position="1"/>
    </location>
</feature>
<dbReference type="Proteomes" id="UP001642464">
    <property type="component" value="Unassembled WGS sequence"/>
</dbReference>
<dbReference type="EMBL" id="CAXAMM010043133">
    <property type="protein sequence ID" value="CAK9108679.1"/>
    <property type="molecule type" value="Genomic_DNA"/>
</dbReference>
<accession>A0ABP0S8P4</accession>
<gene>
    <name evidence="1" type="ORF">SCF082_LOCUS50549</name>
</gene>
<proteinExistence type="predicted"/>
<reference evidence="1 2" key="1">
    <citation type="submission" date="2024-02" db="EMBL/GenBank/DDBJ databases">
        <authorList>
            <person name="Chen Y."/>
            <person name="Shah S."/>
            <person name="Dougan E. K."/>
            <person name="Thang M."/>
            <person name="Chan C."/>
        </authorList>
    </citation>
    <scope>NUCLEOTIDE SEQUENCE [LARGE SCALE GENOMIC DNA]</scope>
</reference>
<protein>
    <submittedName>
        <fullName evidence="1">Modules 5 and 6</fullName>
    </submittedName>
</protein>
<keyword evidence="2" id="KW-1185">Reference proteome</keyword>
<sequence length="109" mass="12244">NKRFELRSQSAGDDAWTTHCEGKVEATGGGQRAAEQVDAECLGFDWVVSVQLVYRKYEKAPYIDCIVIQLDHFEGFCILYVVPSEATAAPCWGYPQSAEFQDYVLVPFL</sequence>
<name>A0ABP0S8P4_9DINO</name>
<comment type="caution">
    <text evidence="1">The sequence shown here is derived from an EMBL/GenBank/DDBJ whole genome shotgun (WGS) entry which is preliminary data.</text>
</comment>
<evidence type="ECO:0000313" key="1">
    <source>
        <dbReference type="EMBL" id="CAK9108679.1"/>
    </source>
</evidence>